<dbReference type="InterPro" id="IPR005467">
    <property type="entry name" value="His_kinase_dom"/>
</dbReference>
<dbReference type="GO" id="GO:0005524">
    <property type="term" value="F:ATP binding"/>
    <property type="evidence" value="ECO:0007669"/>
    <property type="project" value="UniProtKB-KW"/>
</dbReference>
<comment type="catalytic activity">
    <reaction evidence="1">
        <text>ATP + protein L-histidine = ADP + protein N-phospho-L-histidine.</text>
        <dbReference type="EC" id="2.7.13.3"/>
    </reaction>
</comment>
<evidence type="ECO:0000313" key="12">
    <source>
        <dbReference type="Proteomes" id="UP001205603"/>
    </source>
</evidence>
<dbReference type="InterPro" id="IPR004358">
    <property type="entry name" value="Sig_transdc_His_kin-like_C"/>
</dbReference>
<keyword evidence="5" id="KW-0418">Kinase</keyword>
<dbReference type="Pfam" id="PF00512">
    <property type="entry name" value="HisKA"/>
    <property type="match status" value="1"/>
</dbReference>
<evidence type="ECO:0000256" key="6">
    <source>
        <dbReference type="PROSITE-ProRule" id="PRU00169"/>
    </source>
</evidence>
<dbReference type="InterPro" id="IPR003594">
    <property type="entry name" value="HATPase_dom"/>
</dbReference>
<dbReference type="SMART" id="SM00387">
    <property type="entry name" value="HATPase_c"/>
    <property type="match status" value="1"/>
</dbReference>
<dbReference type="Gene3D" id="3.30.450.20">
    <property type="entry name" value="PAS domain"/>
    <property type="match status" value="2"/>
</dbReference>
<dbReference type="Gene3D" id="3.30.565.10">
    <property type="entry name" value="Histidine kinase-like ATPase, C-terminal domain"/>
    <property type="match status" value="1"/>
</dbReference>
<evidence type="ECO:0000256" key="7">
    <source>
        <dbReference type="SAM" id="SignalP"/>
    </source>
</evidence>
<dbReference type="PANTHER" id="PTHR43047:SF72">
    <property type="entry name" value="OSMOSENSING HISTIDINE PROTEIN KINASE SLN1"/>
    <property type="match status" value="1"/>
</dbReference>
<dbReference type="SUPFAM" id="SSF55874">
    <property type="entry name" value="ATPase domain of HSP90 chaperone/DNA topoisomerase II/histidine kinase"/>
    <property type="match status" value="1"/>
</dbReference>
<dbReference type="PANTHER" id="PTHR43047">
    <property type="entry name" value="TWO-COMPONENT HISTIDINE PROTEIN KINASE"/>
    <property type="match status" value="1"/>
</dbReference>
<comment type="caution">
    <text evidence="11">The sequence shown here is derived from an EMBL/GenBank/DDBJ whole genome shotgun (WGS) entry which is preliminary data.</text>
</comment>
<keyword evidence="11" id="KW-0067">ATP-binding</keyword>
<dbReference type="EMBL" id="JANDHW010000004">
    <property type="protein sequence ID" value="MCP9611558.1"/>
    <property type="molecule type" value="Genomic_DNA"/>
</dbReference>
<feature type="signal peptide" evidence="7">
    <location>
        <begin position="1"/>
        <end position="20"/>
    </location>
</feature>
<dbReference type="InterPro" id="IPR000700">
    <property type="entry name" value="PAS-assoc_C"/>
</dbReference>
<feature type="chain" id="PRO_5047450615" description="histidine kinase" evidence="7">
    <location>
        <begin position="21"/>
        <end position="1031"/>
    </location>
</feature>
<accession>A0ABT1MIM5</accession>
<dbReference type="Gene3D" id="1.10.287.130">
    <property type="match status" value="1"/>
</dbReference>
<dbReference type="PROSITE" id="PS50113">
    <property type="entry name" value="PAC"/>
    <property type="match status" value="1"/>
</dbReference>
<dbReference type="Gene3D" id="3.40.50.2300">
    <property type="match status" value="1"/>
</dbReference>
<dbReference type="PRINTS" id="PR00344">
    <property type="entry name" value="BCTRLSENSOR"/>
</dbReference>
<dbReference type="SMART" id="SM00388">
    <property type="entry name" value="HisKA"/>
    <property type="match status" value="1"/>
</dbReference>
<keyword evidence="11" id="KW-0547">Nucleotide-binding</keyword>
<feature type="domain" description="Histidine kinase" evidence="8">
    <location>
        <begin position="677"/>
        <end position="889"/>
    </location>
</feature>
<keyword evidence="7" id="KW-0732">Signal</keyword>
<dbReference type="InterPro" id="IPR001789">
    <property type="entry name" value="Sig_transdc_resp-reg_receiver"/>
</dbReference>
<feature type="domain" description="PAC" evidence="10">
    <location>
        <begin position="603"/>
        <end position="659"/>
    </location>
</feature>
<dbReference type="SMART" id="SM00448">
    <property type="entry name" value="REC"/>
    <property type="match status" value="1"/>
</dbReference>
<evidence type="ECO:0000313" key="11">
    <source>
        <dbReference type="EMBL" id="MCP9611558.1"/>
    </source>
</evidence>
<protein>
    <recommendedName>
        <fullName evidence="2">histidine kinase</fullName>
        <ecNumber evidence="2">2.7.13.3</ecNumber>
    </recommendedName>
</protein>
<feature type="modified residue" description="4-aspartylphosphate" evidence="6">
    <location>
        <position position="959"/>
    </location>
</feature>
<keyword evidence="12" id="KW-1185">Reference proteome</keyword>
<evidence type="ECO:0000256" key="5">
    <source>
        <dbReference type="ARBA" id="ARBA00022777"/>
    </source>
</evidence>
<dbReference type="InterPro" id="IPR036890">
    <property type="entry name" value="HATPase_C_sf"/>
</dbReference>
<dbReference type="Pfam" id="PF00072">
    <property type="entry name" value="Response_reg"/>
    <property type="match status" value="1"/>
</dbReference>
<dbReference type="InterPro" id="IPR036097">
    <property type="entry name" value="HisK_dim/P_sf"/>
</dbReference>
<name>A0ABT1MIM5_9BACT</name>
<dbReference type="InterPro" id="IPR003661">
    <property type="entry name" value="HisK_dim/P_dom"/>
</dbReference>
<dbReference type="SUPFAM" id="SSF55785">
    <property type="entry name" value="PYP-like sensor domain (PAS domain)"/>
    <property type="match status" value="1"/>
</dbReference>
<dbReference type="CDD" id="cd17546">
    <property type="entry name" value="REC_hyHK_CKI1_RcsC-like"/>
    <property type="match status" value="1"/>
</dbReference>
<dbReference type="Proteomes" id="UP001205603">
    <property type="component" value="Unassembled WGS sequence"/>
</dbReference>
<dbReference type="Pfam" id="PF08447">
    <property type="entry name" value="PAS_3"/>
    <property type="match status" value="1"/>
</dbReference>
<keyword evidence="4" id="KW-0808">Transferase</keyword>
<dbReference type="SUPFAM" id="SSF47384">
    <property type="entry name" value="Homodimeric domain of signal transducing histidine kinase"/>
    <property type="match status" value="1"/>
</dbReference>
<sequence>MRILFILLLLFSVSVNQVFAESSEHEDYVLVLNSYTESTYWSTEIRKAMEKEIRAANGKVDVLVEHMIALRWDTPEQVEAYKKKIFSRYRKRPRAVVFLGETSSMLIGEDVTKRWDDIPCVLCVETDYTCRPGQFSLSKAIPEEQRISWTEALKDVNATVVYDPVYLDKNISLMRRMLPDMKKLLFIICKRPVGLELARQSRELMAKSYPDIEAEYLIPGDISMDSLVRRVKSAGPEYGILFYSSHTTSRSGIDVLIMTQLYKILGGYTDLPIFSLTQYPVVHSDMVGGYFASQEKVGIQLGKTVSQILDGKAARDIPHQKAGPPFYEFNYPALLAANLSPGDCPPHSLFFQRPPSFWQANKHIVLLCAMGLIVLILLIRYRSIRKIRNIQAAQLKLRADYSVLFRNMPVVYMKLQLRKYSSSEIADYRIMEVNPCFEKHFESGDKCMGRMISEIFPDQFSEWSELYQLVVRDKREILFQYYHKQTNEHFSVIAVPSSQDGDIDVFWMDNTELAHIQQLLQKVNGKLAMVLDVANIVPWRWDLEKGTILCDINRPIELSGQENADEEHLSVPDYQYFAKICREDRERVKQAYRELIEGKTNKIKMEYRVFRQNNGKKEFDWVEGQAAVDRRDSNGRPLSLIGSSLVISERKRMEADLISAKEKAEESNRLKSAFLANMSHEIRTPLNAIVGFSGVLADEKEDTEKQRYVSIIENNNELLLQLIGDILDLSKIEAGTLEFVYSDVDINHIMEELRIAFETRVDENNVKLELDKGLDDCYVHTEKNRLTQVISNLLTNAAKFTKNGTIRFGYRLQNQDFLYFYVKDTGCGIPGNKLDSVFGRFVKLNAFAQGTGLGLSICKTLVEKMGGQIGVESEEGRGALFWFTVPYQRSVRKDTPVYDIQPLKIEKEKLMVLIAEDNVDNYELFQSILGQEYQLLHAWNGEEAVTMFKQYSPHIVLMDVNMPVMDGYEATRRIRELSDSIPVIAVTAYAFADDEQRMLSNGFDAYIPKPIQAVKLKKQMVELIRTRMIFM</sequence>
<evidence type="ECO:0000259" key="9">
    <source>
        <dbReference type="PROSITE" id="PS50110"/>
    </source>
</evidence>
<dbReference type="RefSeq" id="WP_255026586.1">
    <property type="nucleotide sequence ID" value="NZ_JANDHW010000004.1"/>
</dbReference>
<proteinExistence type="predicted"/>
<gene>
    <name evidence="11" type="ORF">NMU02_05585</name>
</gene>
<dbReference type="CDD" id="cd00082">
    <property type="entry name" value="HisKA"/>
    <property type="match status" value="1"/>
</dbReference>
<dbReference type="SUPFAM" id="SSF52172">
    <property type="entry name" value="CheY-like"/>
    <property type="match status" value="1"/>
</dbReference>
<dbReference type="PROSITE" id="PS50109">
    <property type="entry name" value="HIS_KIN"/>
    <property type="match status" value="1"/>
</dbReference>
<evidence type="ECO:0000259" key="10">
    <source>
        <dbReference type="PROSITE" id="PS50113"/>
    </source>
</evidence>
<keyword evidence="3 6" id="KW-0597">Phosphoprotein</keyword>
<feature type="domain" description="Response regulatory" evidence="9">
    <location>
        <begin position="911"/>
        <end position="1024"/>
    </location>
</feature>
<evidence type="ECO:0000259" key="8">
    <source>
        <dbReference type="PROSITE" id="PS50109"/>
    </source>
</evidence>
<dbReference type="InterPro" id="IPR035965">
    <property type="entry name" value="PAS-like_dom_sf"/>
</dbReference>
<evidence type="ECO:0000256" key="3">
    <source>
        <dbReference type="ARBA" id="ARBA00022553"/>
    </source>
</evidence>
<dbReference type="PROSITE" id="PS50110">
    <property type="entry name" value="RESPONSE_REGULATORY"/>
    <property type="match status" value="1"/>
</dbReference>
<evidence type="ECO:0000256" key="2">
    <source>
        <dbReference type="ARBA" id="ARBA00012438"/>
    </source>
</evidence>
<evidence type="ECO:0000256" key="1">
    <source>
        <dbReference type="ARBA" id="ARBA00000085"/>
    </source>
</evidence>
<dbReference type="EC" id="2.7.13.3" evidence="2"/>
<dbReference type="Pfam" id="PF02518">
    <property type="entry name" value="HATPase_c"/>
    <property type="match status" value="1"/>
</dbReference>
<evidence type="ECO:0000256" key="4">
    <source>
        <dbReference type="ARBA" id="ARBA00022679"/>
    </source>
</evidence>
<dbReference type="InterPro" id="IPR013655">
    <property type="entry name" value="PAS_fold_3"/>
</dbReference>
<organism evidence="11 12">
    <name type="scientific">Coprobacter tertius</name>
    <dbReference type="NCBI Taxonomy" id="2944915"/>
    <lineage>
        <taxon>Bacteria</taxon>
        <taxon>Pseudomonadati</taxon>
        <taxon>Bacteroidota</taxon>
        <taxon>Bacteroidia</taxon>
        <taxon>Bacteroidales</taxon>
        <taxon>Barnesiellaceae</taxon>
        <taxon>Coprobacter</taxon>
    </lineage>
</organism>
<reference evidence="11 12" key="1">
    <citation type="submission" date="2022-07" db="EMBL/GenBank/DDBJ databases">
        <title>Fecal culturing of patients with breast cancer.</title>
        <authorList>
            <person name="Teng N.M.Y."/>
            <person name="Kiu R."/>
            <person name="Evans R."/>
            <person name="Baker D.J."/>
            <person name="Zenner C."/>
            <person name="Robinson S.D."/>
            <person name="Hall L.J."/>
        </authorList>
    </citation>
    <scope>NUCLEOTIDE SEQUENCE [LARGE SCALE GENOMIC DNA]</scope>
    <source>
        <strain evidence="11 12">LH1063</strain>
    </source>
</reference>
<dbReference type="InterPro" id="IPR011006">
    <property type="entry name" value="CheY-like_superfamily"/>
</dbReference>